<feature type="transmembrane region" description="Helical" evidence="3">
    <location>
        <begin position="478"/>
        <end position="499"/>
    </location>
</feature>
<dbReference type="PROSITE" id="PS50850">
    <property type="entry name" value="MFS"/>
    <property type="match status" value="1"/>
</dbReference>
<sequence>MANLEIRGNTNADKRASQALSLQLSAQSMTRMGPLGNRTLWAMAKMLGNSATREGSLIVENSFPNHFGINELESSPEATIEQTPGTDPEKNVAISQENLPPCDGGHRAWACLLGAAAIEGIMWGFPLTFGVFQSYLQTHAPFENNRYIPVVGVLTTGINYLGNPLVTPFTIKYPKYLRRMIFVGWLMCILALLGSSFATKLWHLLLTQGCLYGFGCFIIYYPVLSMLNEWFVRRRGLAYGLMFGSAGACGLGLPFIVERLLQKYGYPTTIRAFALGIFLLIGPTLLFLKPRLPPTMHHPSQARIDSSAFANPLFLSASLSNIFQALAFFLPFLYLPSYASSLSLTKTQSALTLSLLNLSQIFGQIGIGYLSDHHSLYVPLFLSPFFSALSVFMLWGFAKSFGPLVVFSILYGIFSGGYSVLYCRFATSLSSERATGLWLYAIFDFQRGVGNIVGGVVSGLLVKGEVVEVVYGVGRYEWLVLLVGGSMLVSSLGGFGWFIKDKKFGFSGVFGLPIARETGIKDEVTR</sequence>
<evidence type="ECO:0000259" key="4">
    <source>
        <dbReference type="PROSITE" id="PS50850"/>
    </source>
</evidence>
<organism evidence="5 6">
    <name type="scientific">Hyaloscypha hepaticicola</name>
    <dbReference type="NCBI Taxonomy" id="2082293"/>
    <lineage>
        <taxon>Eukaryota</taxon>
        <taxon>Fungi</taxon>
        <taxon>Dikarya</taxon>
        <taxon>Ascomycota</taxon>
        <taxon>Pezizomycotina</taxon>
        <taxon>Leotiomycetes</taxon>
        <taxon>Helotiales</taxon>
        <taxon>Hyaloscyphaceae</taxon>
        <taxon>Hyaloscypha</taxon>
    </lineage>
</organism>
<evidence type="ECO:0000256" key="3">
    <source>
        <dbReference type="SAM" id="Phobius"/>
    </source>
</evidence>
<comment type="subcellular location">
    <subcellularLocation>
        <location evidence="1">Membrane</location>
        <topology evidence="1">Multi-pass membrane protein</topology>
    </subcellularLocation>
</comment>
<dbReference type="AlphaFoldDB" id="A0A2J6PG49"/>
<dbReference type="InterPro" id="IPR020846">
    <property type="entry name" value="MFS_dom"/>
</dbReference>
<keyword evidence="6" id="KW-1185">Reference proteome</keyword>
<feature type="transmembrane region" description="Helical" evidence="3">
    <location>
        <begin position="180"/>
        <end position="198"/>
    </location>
</feature>
<gene>
    <name evidence="5" type="ORF">NA56DRAFT_638510</name>
</gene>
<protein>
    <submittedName>
        <fullName evidence="5">MFS general substrate transporter</fullName>
    </submittedName>
</protein>
<dbReference type="Gene3D" id="1.20.1250.20">
    <property type="entry name" value="MFS general substrate transporter like domains"/>
    <property type="match status" value="2"/>
</dbReference>
<comment type="similarity">
    <text evidence="2">Belongs to the major facilitator superfamily. Monocarboxylate porter (TC 2.A.1.13) family.</text>
</comment>
<dbReference type="Pfam" id="PF07690">
    <property type="entry name" value="MFS_1"/>
    <property type="match status" value="1"/>
</dbReference>
<evidence type="ECO:0000256" key="1">
    <source>
        <dbReference type="ARBA" id="ARBA00004141"/>
    </source>
</evidence>
<proteinExistence type="inferred from homology"/>
<dbReference type="GO" id="GO:0016020">
    <property type="term" value="C:membrane"/>
    <property type="evidence" value="ECO:0007669"/>
    <property type="project" value="UniProtKB-SubCell"/>
</dbReference>
<feature type="transmembrane region" description="Helical" evidence="3">
    <location>
        <begin position="236"/>
        <end position="257"/>
    </location>
</feature>
<keyword evidence="3" id="KW-0812">Transmembrane</keyword>
<dbReference type="InterPro" id="IPR036259">
    <property type="entry name" value="MFS_trans_sf"/>
</dbReference>
<feature type="transmembrane region" description="Helical" evidence="3">
    <location>
        <begin position="309"/>
        <end position="330"/>
    </location>
</feature>
<keyword evidence="3" id="KW-0472">Membrane</keyword>
<feature type="transmembrane region" description="Helical" evidence="3">
    <location>
        <begin position="437"/>
        <end position="458"/>
    </location>
</feature>
<keyword evidence="3" id="KW-1133">Transmembrane helix</keyword>
<feature type="transmembrane region" description="Helical" evidence="3">
    <location>
        <begin position="204"/>
        <end position="224"/>
    </location>
</feature>
<feature type="domain" description="Major facilitator superfamily (MFS) profile" evidence="4">
    <location>
        <begin position="313"/>
        <end position="526"/>
    </location>
</feature>
<feature type="transmembrane region" description="Helical" evidence="3">
    <location>
        <begin position="404"/>
        <end position="425"/>
    </location>
</feature>
<dbReference type="GO" id="GO:0022857">
    <property type="term" value="F:transmembrane transporter activity"/>
    <property type="evidence" value="ECO:0007669"/>
    <property type="project" value="InterPro"/>
</dbReference>
<evidence type="ECO:0000256" key="2">
    <source>
        <dbReference type="ARBA" id="ARBA00006727"/>
    </source>
</evidence>
<dbReference type="EMBL" id="KZ613540">
    <property type="protein sequence ID" value="PMD12876.1"/>
    <property type="molecule type" value="Genomic_DNA"/>
</dbReference>
<name>A0A2J6PG49_9HELO</name>
<dbReference type="SUPFAM" id="SSF103473">
    <property type="entry name" value="MFS general substrate transporter"/>
    <property type="match status" value="1"/>
</dbReference>
<dbReference type="PANTHER" id="PTHR11360:SF287">
    <property type="entry name" value="MFS MONOCARBOXYLATE TRANSPORTER"/>
    <property type="match status" value="1"/>
</dbReference>
<dbReference type="PANTHER" id="PTHR11360">
    <property type="entry name" value="MONOCARBOXYLATE TRANSPORTER"/>
    <property type="match status" value="1"/>
</dbReference>
<feature type="transmembrane region" description="Helical" evidence="3">
    <location>
        <begin position="269"/>
        <end position="288"/>
    </location>
</feature>
<accession>A0A2J6PG49</accession>
<dbReference type="InterPro" id="IPR050327">
    <property type="entry name" value="Proton-linked_MCT"/>
</dbReference>
<feature type="transmembrane region" description="Helical" evidence="3">
    <location>
        <begin position="377"/>
        <end position="398"/>
    </location>
</feature>
<evidence type="ECO:0000313" key="6">
    <source>
        <dbReference type="Proteomes" id="UP000235672"/>
    </source>
</evidence>
<reference evidence="5 6" key="1">
    <citation type="submission" date="2016-05" db="EMBL/GenBank/DDBJ databases">
        <title>A degradative enzymes factory behind the ericoid mycorrhizal symbiosis.</title>
        <authorList>
            <consortium name="DOE Joint Genome Institute"/>
            <person name="Martino E."/>
            <person name="Morin E."/>
            <person name="Grelet G."/>
            <person name="Kuo A."/>
            <person name="Kohler A."/>
            <person name="Daghino S."/>
            <person name="Barry K."/>
            <person name="Choi C."/>
            <person name="Cichocki N."/>
            <person name="Clum A."/>
            <person name="Copeland A."/>
            <person name="Hainaut M."/>
            <person name="Haridas S."/>
            <person name="Labutti K."/>
            <person name="Lindquist E."/>
            <person name="Lipzen A."/>
            <person name="Khouja H.-R."/>
            <person name="Murat C."/>
            <person name="Ohm R."/>
            <person name="Olson A."/>
            <person name="Spatafora J."/>
            <person name="Veneault-Fourrey C."/>
            <person name="Henrissat B."/>
            <person name="Grigoriev I."/>
            <person name="Martin F."/>
            <person name="Perotto S."/>
        </authorList>
    </citation>
    <scope>NUCLEOTIDE SEQUENCE [LARGE SCALE GENOMIC DNA]</scope>
    <source>
        <strain evidence="5 6">UAMH 7357</strain>
    </source>
</reference>
<feature type="transmembrane region" description="Helical" evidence="3">
    <location>
        <begin position="350"/>
        <end position="370"/>
    </location>
</feature>
<evidence type="ECO:0000313" key="5">
    <source>
        <dbReference type="EMBL" id="PMD12876.1"/>
    </source>
</evidence>
<dbReference type="Proteomes" id="UP000235672">
    <property type="component" value="Unassembled WGS sequence"/>
</dbReference>
<dbReference type="OrthoDB" id="2213137at2759"/>
<dbReference type="InterPro" id="IPR011701">
    <property type="entry name" value="MFS"/>
</dbReference>